<comment type="caution">
    <text evidence="1">The sequence shown here is derived from an EMBL/GenBank/DDBJ whole genome shotgun (WGS) entry which is preliminary data.</text>
</comment>
<reference evidence="1 2" key="1">
    <citation type="journal article" date="2018" name="Int. J. Syst. Evol. Microbiol.">
        <title>Uliginosibacterium sediminicola sp. nov., isolated from freshwater sediment.</title>
        <authorList>
            <person name="Hwang W.M."/>
            <person name="Kim S.M."/>
            <person name="Kang K."/>
            <person name="Ahn T.Y."/>
        </authorList>
    </citation>
    <scope>NUCLEOTIDE SEQUENCE [LARGE SCALE GENOMIC DNA]</scope>
    <source>
        <strain evidence="1 2">M1-21</strain>
    </source>
</reference>
<evidence type="ECO:0000313" key="2">
    <source>
        <dbReference type="Proteomes" id="UP001410394"/>
    </source>
</evidence>
<evidence type="ECO:0000313" key="1">
    <source>
        <dbReference type="EMBL" id="MEN3067923.1"/>
    </source>
</evidence>
<accession>A0ABU9YW23</accession>
<sequence>MQKKYLQVLRKALHSVILVRMNKKPKLRMGAARKTNPRQTHPALRAWYKRLGREGRNEVAAQLGMTSSHFTKAISAGDLWSHERAVKIEYLSLGAVRREDLLAADWELLRREPYPGATAQQKTD</sequence>
<dbReference type="Proteomes" id="UP001410394">
    <property type="component" value="Unassembled WGS sequence"/>
</dbReference>
<dbReference type="EMBL" id="JBDIVE010000002">
    <property type="protein sequence ID" value="MEN3067923.1"/>
    <property type="molecule type" value="Genomic_DNA"/>
</dbReference>
<proteinExistence type="predicted"/>
<dbReference type="RefSeq" id="WP_345918686.1">
    <property type="nucleotide sequence ID" value="NZ_JBDIVE010000002.1"/>
</dbReference>
<organism evidence="1 2">
    <name type="scientific">Uliginosibacterium sediminicola</name>
    <dbReference type="NCBI Taxonomy" id="2024550"/>
    <lineage>
        <taxon>Bacteria</taxon>
        <taxon>Pseudomonadati</taxon>
        <taxon>Pseudomonadota</taxon>
        <taxon>Betaproteobacteria</taxon>
        <taxon>Rhodocyclales</taxon>
        <taxon>Zoogloeaceae</taxon>
        <taxon>Uliginosibacterium</taxon>
    </lineage>
</organism>
<keyword evidence="2" id="KW-1185">Reference proteome</keyword>
<name>A0ABU9YW23_9RHOO</name>
<protein>
    <submittedName>
        <fullName evidence="1">Uncharacterized protein</fullName>
    </submittedName>
</protein>
<gene>
    <name evidence="1" type="ORF">ABDB84_05475</name>
</gene>